<dbReference type="InterPro" id="IPR036271">
    <property type="entry name" value="Tet_transcr_reg_TetR-rel_C_sf"/>
</dbReference>
<name>A0A6F8XKZ7_9ACTN</name>
<dbReference type="InterPro" id="IPR001647">
    <property type="entry name" value="HTH_TetR"/>
</dbReference>
<feature type="domain" description="HTH tetR-type" evidence="5">
    <location>
        <begin position="15"/>
        <end position="75"/>
    </location>
</feature>
<keyword evidence="1" id="KW-0805">Transcription regulation</keyword>
<evidence type="ECO:0000313" key="7">
    <source>
        <dbReference type="Proteomes" id="UP000502508"/>
    </source>
</evidence>
<dbReference type="SUPFAM" id="SSF46689">
    <property type="entry name" value="Homeodomain-like"/>
    <property type="match status" value="1"/>
</dbReference>
<proteinExistence type="predicted"/>
<evidence type="ECO:0000256" key="1">
    <source>
        <dbReference type="ARBA" id="ARBA00023015"/>
    </source>
</evidence>
<accession>A0A6F8XKZ7</accession>
<reference evidence="6 7" key="1">
    <citation type="submission" date="2020-03" db="EMBL/GenBank/DDBJ databases">
        <title>Whole genome shotgun sequence of Phytohabitans flavus NBRC 107702.</title>
        <authorList>
            <person name="Komaki H."/>
            <person name="Tamura T."/>
        </authorList>
    </citation>
    <scope>NUCLEOTIDE SEQUENCE [LARGE SCALE GENOMIC DNA]</scope>
    <source>
        <strain evidence="6 7">NBRC 107702</strain>
    </source>
</reference>
<dbReference type="SUPFAM" id="SSF48498">
    <property type="entry name" value="Tetracyclin repressor-like, C-terminal domain"/>
    <property type="match status" value="1"/>
</dbReference>
<dbReference type="Proteomes" id="UP000502508">
    <property type="component" value="Chromosome"/>
</dbReference>
<dbReference type="RefSeq" id="WP_173033840.1">
    <property type="nucleotide sequence ID" value="NZ_AP022870.1"/>
</dbReference>
<evidence type="ECO:0000256" key="3">
    <source>
        <dbReference type="ARBA" id="ARBA00023163"/>
    </source>
</evidence>
<evidence type="ECO:0000259" key="5">
    <source>
        <dbReference type="PROSITE" id="PS50977"/>
    </source>
</evidence>
<dbReference type="Pfam" id="PF13305">
    <property type="entry name" value="TetR_C_33"/>
    <property type="match status" value="1"/>
</dbReference>
<dbReference type="AlphaFoldDB" id="A0A6F8XKZ7"/>
<keyword evidence="2 4" id="KW-0238">DNA-binding</keyword>
<evidence type="ECO:0000313" key="6">
    <source>
        <dbReference type="EMBL" id="BCB74459.1"/>
    </source>
</evidence>
<dbReference type="EMBL" id="AP022870">
    <property type="protein sequence ID" value="BCB74459.1"/>
    <property type="molecule type" value="Genomic_DNA"/>
</dbReference>
<dbReference type="GO" id="GO:0003677">
    <property type="term" value="F:DNA binding"/>
    <property type="evidence" value="ECO:0007669"/>
    <property type="project" value="UniProtKB-UniRule"/>
</dbReference>
<evidence type="ECO:0000256" key="2">
    <source>
        <dbReference type="ARBA" id="ARBA00023125"/>
    </source>
</evidence>
<dbReference type="PROSITE" id="PS50977">
    <property type="entry name" value="HTH_TETR_2"/>
    <property type="match status" value="1"/>
</dbReference>
<keyword evidence="7" id="KW-1185">Reference proteome</keyword>
<feature type="DNA-binding region" description="H-T-H motif" evidence="4">
    <location>
        <begin position="38"/>
        <end position="57"/>
    </location>
</feature>
<evidence type="ECO:0000256" key="4">
    <source>
        <dbReference type="PROSITE-ProRule" id="PRU00335"/>
    </source>
</evidence>
<reference evidence="6 7" key="2">
    <citation type="submission" date="2020-03" db="EMBL/GenBank/DDBJ databases">
        <authorList>
            <person name="Ichikawa N."/>
            <person name="Kimura A."/>
            <person name="Kitahashi Y."/>
            <person name="Uohara A."/>
        </authorList>
    </citation>
    <scope>NUCLEOTIDE SEQUENCE [LARGE SCALE GENOMIC DNA]</scope>
    <source>
        <strain evidence="6 7">NBRC 107702</strain>
    </source>
</reference>
<sequence length="223" mass="23556">MVEKRPRTRATYHHGDLRSALIAAGVTLARDGGPQAVVLRAVARVVGVAPNSAYGHFSTLTALKKAVAQRARGDMAEAMSAHLDAVAPAEPPDQQEAAKTYLREVGRAYVHYALTEPGLFRTAMGGDPAGIQVPGAPDDATAAGDDDRPKPRFFLMRALSRLVDVGCLRPEDTSRAAMASWATVHGLSIMLLDLLPQLASEQKDAAIDDALSVLVAGLTTPRA</sequence>
<gene>
    <name evidence="6" type="ORF">Pflav_008690</name>
</gene>
<dbReference type="Gene3D" id="1.10.357.10">
    <property type="entry name" value="Tetracycline Repressor, domain 2"/>
    <property type="match status" value="1"/>
</dbReference>
<dbReference type="InterPro" id="IPR009057">
    <property type="entry name" value="Homeodomain-like_sf"/>
</dbReference>
<protein>
    <submittedName>
        <fullName evidence="6">TetR family transcriptional regulator</fullName>
    </submittedName>
</protein>
<dbReference type="InterPro" id="IPR025996">
    <property type="entry name" value="MT1864/Rv1816-like_C"/>
</dbReference>
<keyword evidence="3" id="KW-0804">Transcription</keyword>
<dbReference type="KEGG" id="pfla:Pflav_008690"/>
<organism evidence="6 7">
    <name type="scientific">Phytohabitans flavus</name>
    <dbReference type="NCBI Taxonomy" id="1076124"/>
    <lineage>
        <taxon>Bacteria</taxon>
        <taxon>Bacillati</taxon>
        <taxon>Actinomycetota</taxon>
        <taxon>Actinomycetes</taxon>
        <taxon>Micromonosporales</taxon>
        <taxon>Micromonosporaceae</taxon>
    </lineage>
</organism>